<dbReference type="Proteomes" id="UP000193228">
    <property type="component" value="Unassembled WGS sequence"/>
</dbReference>
<organism evidence="2 3">
    <name type="scientific">Paraburkholderia susongensis</name>
    <dbReference type="NCBI Taxonomy" id="1515439"/>
    <lineage>
        <taxon>Bacteria</taxon>
        <taxon>Pseudomonadati</taxon>
        <taxon>Pseudomonadota</taxon>
        <taxon>Betaproteobacteria</taxon>
        <taxon>Burkholderiales</taxon>
        <taxon>Burkholderiaceae</taxon>
        <taxon>Paraburkholderia</taxon>
    </lineage>
</organism>
<dbReference type="InterPro" id="IPR036928">
    <property type="entry name" value="AS_sf"/>
</dbReference>
<dbReference type="Pfam" id="PF01425">
    <property type="entry name" value="Amidase"/>
    <property type="match status" value="1"/>
</dbReference>
<sequence>MTWTVDAQLALTATQAVDALQSGRLKAVDYVATLLARAAALSHLNALTTLDLDGALAAAQRIDALPATARARLPLAGLPIVVKDNINTAGLPTSAGTPALEGFVPAMNAPSVQRLVDAGAIVLGKANMHELAFGITSTNFAAHAGPVRNPYDPSLIPGGSSGGTAVAIAARIAPAGLGTDTGGSTRIPAALTGTAGFRPSVGNGGAERRYHDSDAVVPISHTRDTVGPMARSVADLALLDGVIAGGAALPALALEGLRIGLPAPLWDGLERQVEDVARVALQKLEAAGVTFVPVAMSELDYLNGMVGGPIAIHEARDDVLAWLVANRAPVQTVAALAARIASPDVRAIYDEVLADVLGTHYPTALNYWRPRLQRYMAATFADANLDALLFPTTRLTAVPIDDLKGSSTVSIDGGPPIDTMEAFLRNTDPASTSGIPGLSLPAGMSASGLPVGLELDGPHGADRRLLAIGVAFEQVLGAPPAPVL</sequence>
<dbReference type="STRING" id="1515439.SAMN06265784_12260"/>
<dbReference type="NCBIfam" id="NF005688">
    <property type="entry name" value="PRK07488.1"/>
    <property type="match status" value="1"/>
</dbReference>
<dbReference type="RefSeq" id="WP_085489923.1">
    <property type="nucleotide sequence ID" value="NZ_FXAT01000022.1"/>
</dbReference>
<evidence type="ECO:0000313" key="2">
    <source>
        <dbReference type="EMBL" id="SMG61501.1"/>
    </source>
</evidence>
<dbReference type="GO" id="GO:0003824">
    <property type="term" value="F:catalytic activity"/>
    <property type="evidence" value="ECO:0007669"/>
    <property type="project" value="InterPro"/>
</dbReference>
<evidence type="ECO:0000313" key="3">
    <source>
        <dbReference type="Proteomes" id="UP000193228"/>
    </source>
</evidence>
<dbReference type="PANTHER" id="PTHR11895:SF151">
    <property type="entry name" value="GLUTAMYL-TRNA(GLN) AMIDOTRANSFERASE SUBUNIT A"/>
    <property type="match status" value="1"/>
</dbReference>
<accession>A0A1X7M634</accession>
<dbReference type="OrthoDB" id="9811471at2"/>
<dbReference type="AlphaFoldDB" id="A0A1X7M634"/>
<proteinExistence type="predicted"/>
<reference evidence="3" key="1">
    <citation type="submission" date="2017-04" db="EMBL/GenBank/DDBJ databases">
        <authorList>
            <person name="Varghese N."/>
            <person name="Submissions S."/>
        </authorList>
    </citation>
    <scope>NUCLEOTIDE SEQUENCE [LARGE SCALE GENOMIC DNA]</scope>
    <source>
        <strain evidence="3">LMG 29540</strain>
    </source>
</reference>
<feature type="domain" description="Amidase" evidence="1">
    <location>
        <begin position="30"/>
        <end position="466"/>
    </location>
</feature>
<evidence type="ECO:0000259" key="1">
    <source>
        <dbReference type="Pfam" id="PF01425"/>
    </source>
</evidence>
<gene>
    <name evidence="2" type="ORF">SAMN06265784_12260</name>
</gene>
<keyword evidence="3" id="KW-1185">Reference proteome</keyword>
<dbReference type="Gene3D" id="3.90.1300.10">
    <property type="entry name" value="Amidase signature (AS) domain"/>
    <property type="match status" value="1"/>
</dbReference>
<dbReference type="InterPro" id="IPR023631">
    <property type="entry name" value="Amidase_dom"/>
</dbReference>
<dbReference type="InterPro" id="IPR000120">
    <property type="entry name" value="Amidase"/>
</dbReference>
<protein>
    <submittedName>
        <fullName evidence="2">Mandelamide amidase</fullName>
    </submittedName>
</protein>
<name>A0A1X7M634_9BURK</name>
<dbReference type="PANTHER" id="PTHR11895">
    <property type="entry name" value="TRANSAMIDASE"/>
    <property type="match status" value="1"/>
</dbReference>
<dbReference type="EMBL" id="FXAT01000022">
    <property type="protein sequence ID" value="SMG61501.1"/>
    <property type="molecule type" value="Genomic_DNA"/>
</dbReference>
<dbReference type="SUPFAM" id="SSF75304">
    <property type="entry name" value="Amidase signature (AS) enzymes"/>
    <property type="match status" value="1"/>
</dbReference>